<dbReference type="Pfam" id="PF11164">
    <property type="entry name" value="DUF2948"/>
    <property type="match status" value="1"/>
</dbReference>
<evidence type="ECO:0000313" key="2">
    <source>
        <dbReference type="Proteomes" id="UP000199664"/>
    </source>
</evidence>
<protein>
    <recommendedName>
        <fullName evidence="3">DUF2948 domain-containing protein</fullName>
    </recommendedName>
</protein>
<organism evidence="1 2">
    <name type="scientific">Bosea lupini</name>
    <dbReference type="NCBI Taxonomy" id="1036779"/>
    <lineage>
        <taxon>Bacteria</taxon>
        <taxon>Pseudomonadati</taxon>
        <taxon>Pseudomonadota</taxon>
        <taxon>Alphaproteobacteria</taxon>
        <taxon>Hyphomicrobiales</taxon>
        <taxon>Boseaceae</taxon>
        <taxon>Bosea</taxon>
    </lineage>
</organism>
<sequence>MSDPAAEPLKLIALDAEDLSVISAHLQDAVLKRGDIAYRPAEKRFALALRRFDWEGAAQGQKRRRLAALHFERVTAARSSKVAAGDVVLSLLAVTFAETDGPAGEVTLHFADGAAIRLDVECIEAQMKDLGPIWEAVATPAHPDAG</sequence>
<proteinExistence type="predicted"/>
<evidence type="ECO:0000313" key="1">
    <source>
        <dbReference type="EMBL" id="SEL36859.1"/>
    </source>
</evidence>
<evidence type="ECO:0008006" key="3">
    <source>
        <dbReference type="Google" id="ProtNLM"/>
    </source>
</evidence>
<dbReference type="STRING" id="1036779.SAMN04515666_103536"/>
<dbReference type="OrthoDB" id="9806367at2"/>
<dbReference type="RefSeq" id="WP_091833966.1">
    <property type="nucleotide sequence ID" value="NZ_FOAN01000003.1"/>
</dbReference>
<accession>A0A1H7PMM9</accession>
<dbReference type="Proteomes" id="UP000199664">
    <property type="component" value="Unassembled WGS sequence"/>
</dbReference>
<dbReference type="EMBL" id="FOAN01000003">
    <property type="protein sequence ID" value="SEL36859.1"/>
    <property type="molecule type" value="Genomic_DNA"/>
</dbReference>
<gene>
    <name evidence="1" type="ORF">SAMN04515666_103536</name>
</gene>
<dbReference type="AlphaFoldDB" id="A0A1H7PMM9"/>
<dbReference type="InterPro" id="IPR021335">
    <property type="entry name" value="DUF2948"/>
</dbReference>
<reference evidence="2" key="1">
    <citation type="submission" date="2016-10" db="EMBL/GenBank/DDBJ databases">
        <authorList>
            <person name="Varghese N."/>
            <person name="Submissions S."/>
        </authorList>
    </citation>
    <scope>NUCLEOTIDE SEQUENCE [LARGE SCALE GENOMIC DNA]</scope>
    <source>
        <strain evidence="2">LMG 26383,CCUG 61248,R- 45681</strain>
    </source>
</reference>
<keyword evidence="2" id="KW-1185">Reference proteome</keyword>
<name>A0A1H7PMM9_9HYPH</name>